<dbReference type="Proteomes" id="UP000694857">
    <property type="component" value="Chromosome 1"/>
</dbReference>
<keyword evidence="2" id="KW-0805">Transcription regulation</keyword>
<evidence type="ECO:0000256" key="7">
    <source>
        <dbReference type="SAM" id="MobiDB-lite"/>
    </source>
</evidence>
<reference evidence="10" key="1">
    <citation type="submission" date="2025-08" db="UniProtKB">
        <authorList>
            <consortium name="RefSeq"/>
        </authorList>
    </citation>
    <scope>IDENTIFICATION</scope>
    <source>
        <tissue evidence="10">Epidermis and Blubber</tissue>
    </source>
</reference>
<evidence type="ECO:0000256" key="1">
    <source>
        <dbReference type="ARBA" id="ARBA00004123"/>
    </source>
</evidence>
<dbReference type="Pfam" id="PF25416">
    <property type="entry name" value="GRHL1_C"/>
    <property type="match status" value="1"/>
</dbReference>
<evidence type="ECO:0000256" key="4">
    <source>
        <dbReference type="ARBA" id="ARBA00023163"/>
    </source>
</evidence>
<dbReference type="InterPro" id="IPR007604">
    <property type="entry name" value="CP2"/>
</dbReference>
<evidence type="ECO:0000313" key="9">
    <source>
        <dbReference type="Proteomes" id="UP000694857"/>
    </source>
</evidence>
<dbReference type="RefSeq" id="XP_036679662.1">
    <property type="nucleotide sequence ID" value="XM_036823767.1"/>
</dbReference>
<dbReference type="Pfam" id="PF04516">
    <property type="entry name" value="CP2"/>
    <property type="match status" value="1"/>
</dbReference>
<evidence type="ECO:0000256" key="2">
    <source>
        <dbReference type="ARBA" id="ARBA00023015"/>
    </source>
</evidence>
<gene>
    <name evidence="10" type="primary">GRHL3</name>
</gene>
<dbReference type="InterPro" id="IPR040167">
    <property type="entry name" value="TF_CP2-like"/>
</dbReference>
<evidence type="ECO:0000256" key="3">
    <source>
        <dbReference type="ARBA" id="ARBA00023125"/>
    </source>
</evidence>
<protein>
    <submittedName>
        <fullName evidence="10">Grainyhead-like protein 3 homolog isoform X5</fullName>
    </submittedName>
</protein>
<evidence type="ECO:0000256" key="6">
    <source>
        <dbReference type="PROSITE-ProRule" id="PRU01313"/>
    </source>
</evidence>
<feature type="region of interest" description="Disordered" evidence="7">
    <location>
        <begin position="380"/>
        <end position="399"/>
    </location>
</feature>
<feature type="domain" description="Grh/CP2 DB" evidence="8">
    <location>
        <begin position="134"/>
        <end position="367"/>
    </location>
</feature>
<dbReference type="GeneID" id="118880212"/>
<keyword evidence="4" id="KW-0804">Transcription</keyword>
<dbReference type="CTD" id="57822"/>
<keyword evidence="3 6" id="KW-0238">DNA-binding</keyword>
<evidence type="ECO:0000259" key="8">
    <source>
        <dbReference type="PROSITE" id="PS51968"/>
    </source>
</evidence>
<keyword evidence="5 6" id="KW-0539">Nucleus</keyword>
<name>A0A8B8V4R5_BALMU</name>
<dbReference type="InterPro" id="IPR057520">
    <property type="entry name" value="GRHL1/CP2_C"/>
</dbReference>
<accession>A0A8B8V4R5</accession>
<sequence length="532" mass="59194">MEYEMDLTPLESPTHLMKFLTENVSGTPEYPDVLKKNNLMSLEGAAPTPGKAALLTPGPSKLEAGSVDGYLLPTSDVYDNGSLSSLFESIHGVPPTQRWQPDSTFKDDPQESLLFPDILKSSPEPPCPEDYPSPKSDFEYTLGSPRAVHLKSGESPMAYLNKGQFYPVTLRTPAGGKGLALSSSKVKSVVMVVFDNEKGPVEQLRFWKHWHSRQPTAKQRVIDVADCKENFNTVQHIEEVAYNALSFVWNVNEEAKVFIGINCLSTDFSSQKGVKGVPLNLQIDTYDCGSGTERLVHRAVCQIKIFCDKGAERKMRDDERKQFRRKVKCPDSSNSGVKGSLLSGFRGNETTYLRPEADLETPPVLFIPNVHFSGLQRPGGAVPSAGHGTSNRVFFTSGAPPTLGSSQASPCHPHRLPLKRTCSPFTEEFEPLPSKQAKEDDLQRVLLYVRRETEEVFDALMLKTPDLKGLRSAISEKYGFPEENIYKVYKKCKRGILVNMDNNIIQHYSNHVAFLLDVGELDGKIQIILQEL</sequence>
<organism evidence="9 10">
    <name type="scientific">Balaenoptera musculus</name>
    <name type="common">Blue whale</name>
    <dbReference type="NCBI Taxonomy" id="9771"/>
    <lineage>
        <taxon>Eukaryota</taxon>
        <taxon>Metazoa</taxon>
        <taxon>Chordata</taxon>
        <taxon>Craniata</taxon>
        <taxon>Vertebrata</taxon>
        <taxon>Euteleostomi</taxon>
        <taxon>Mammalia</taxon>
        <taxon>Eutheria</taxon>
        <taxon>Laurasiatheria</taxon>
        <taxon>Artiodactyla</taxon>
        <taxon>Whippomorpha</taxon>
        <taxon>Cetacea</taxon>
        <taxon>Mysticeti</taxon>
        <taxon>Balaenopteridae</taxon>
        <taxon>Balaenoptera</taxon>
    </lineage>
</organism>
<evidence type="ECO:0000256" key="5">
    <source>
        <dbReference type="ARBA" id="ARBA00023242"/>
    </source>
</evidence>
<dbReference type="PANTHER" id="PTHR11037">
    <property type="entry name" value="TRANSCRIPTION FACTOR CP2"/>
    <property type="match status" value="1"/>
</dbReference>
<dbReference type="AlphaFoldDB" id="A0A8B8V4R5"/>
<keyword evidence="9" id="KW-1185">Reference proteome</keyword>
<comment type="subcellular location">
    <subcellularLocation>
        <location evidence="1 6">Nucleus</location>
    </subcellularLocation>
</comment>
<evidence type="ECO:0000313" key="10">
    <source>
        <dbReference type="RefSeq" id="XP_036679662.1"/>
    </source>
</evidence>
<dbReference type="PROSITE" id="PS51968">
    <property type="entry name" value="GRH_CP2_DB"/>
    <property type="match status" value="1"/>
</dbReference>
<dbReference type="PANTHER" id="PTHR11037:SF6">
    <property type="entry name" value="GRAINYHEAD-LIKE PROTEIN 3 HOMOLOG"/>
    <property type="match status" value="1"/>
</dbReference>
<dbReference type="GO" id="GO:0005634">
    <property type="term" value="C:nucleus"/>
    <property type="evidence" value="ECO:0007669"/>
    <property type="project" value="UniProtKB-SubCell"/>
</dbReference>
<dbReference type="GO" id="GO:0001228">
    <property type="term" value="F:DNA-binding transcription activator activity, RNA polymerase II-specific"/>
    <property type="evidence" value="ECO:0007669"/>
    <property type="project" value="TreeGrafter"/>
</dbReference>
<proteinExistence type="predicted"/>
<dbReference type="GO" id="GO:0000978">
    <property type="term" value="F:RNA polymerase II cis-regulatory region sequence-specific DNA binding"/>
    <property type="evidence" value="ECO:0007669"/>
    <property type="project" value="TreeGrafter"/>
</dbReference>